<reference evidence="1 2" key="1">
    <citation type="submission" date="2020-08" db="EMBL/GenBank/DDBJ databases">
        <title>A Genomic Blueprint of the Chicken Gut Microbiome.</title>
        <authorList>
            <person name="Gilroy R."/>
            <person name="Ravi A."/>
            <person name="Getino M."/>
            <person name="Pursley I."/>
            <person name="Horton D.L."/>
            <person name="Alikhan N.-F."/>
            <person name="Baker D."/>
            <person name="Gharbi K."/>
            <person name="Hall N."/>
            <person name="Watson M."/>
            <person name="Adriaenssens E.M."/>
            <person name="Foster-Nyarko E."/>
            <person name="Jarju S."/>
            <person name="Secka A."/>
            <person name="Antonio M."/>
            <person name="Oren A."/>
            <person name="Chaudhuri R."/>
            <person name="La Ragione R.M."/>
            <person name="Hildebrand F."/>
            <person name="Pallen M.J."/>
        </authorList>
    </citation>
    <scope>NUCLEOTIDE SEQUENCE [LARGE SCALE GENOMIC DNA]</scope>
    <source>
        <strain evidence="1 2">Sa3CVN1</strain>
    </source>
</reference>
<accession>A0ABR8PV97</accession>
<keyword evidence="1" id="KW-0378">Hydrolase</keyword>
<keyword evidence="2" id="KW-1185">Reference proteome</keyword>
<dbReference type="Gene3D" id="3.40.50.1820">
    <property type="entry name" value="alpha/beta hydrolase"/>
    <property type="match status" value="1"/>
</dbReference>
<evidence type="ECO:0000313" key="2">
    <source>
        <dbReference type="Proteomes" id="UP000627781"/>
    </source>
</evidence>
<gene>
    <name evidence="1" type="ORF">H9661_11860</name>
</gene>
<organism evidence="1 2">
    <name type="scientific">Clostridium cibarium</name>
    <dbReference type="NCBI Taxonomy" id="2762247"/>
    <lineage>
        <taxon>Bacteria</taxon>
        <taxon>Bacillati</taxon>
        <taxon>Bacillota</taxon>
        <taxon>Clostridia</taxon>
        <taxon>Eubacteriales</taxon>
        <taxon>Clostridiaceae</taxon>
        <taxon>Clostridium</taxon>
    </lineage>
</organism>
<dbReference type="GO" id="GO:0016787">
    <property type="term" value="F:hydrolase activity"/>
    <property type="evidence" value="ECO:0007669"/>
    <property type="project" value="UniProtKB-KW"/>
</dbReference>
<dbReference type="RefSeq" id="WP_143318443.1">
    <property type="nucleotide sequence ID" value="NZ_JACSRA010000018.1"/>
</dbReference>
<dbReference type="PANTHER" id="PTHR32015">
    <property type="entry name" value="FASTING INDUCED LIPASE"/>
    <property type="match status" value="1"/>
</dbReference>
<sequence length="206" mass="22741">MKNKLFTKKIFLSFFMLLTVITFNFGFVKPAYAKTEHNPVVFVHGLGGASYNFVFIKNYLMQQGWSQDELFAVDLPDKILDIGNNSINGAVLNNYVNNVLRQTGKNKVDIVAHSMGGANSLYYINNLGGNSKVDKLVTLGGANRLTTFEAPRGIDMTSIYSLNDTIVSNYLSHIQGAKNIRIYGVGHIGLLNNNNVNSEIVKALQS</sequence>
<dbReference type="SUPFAM" id="SSF53474">
    <property type="entry name" value="alpha/beta-Hydrolases"/>
    <property type="match status" value="1"/>
</dbReference>
<dbReference type="InterPro" id="IPR002918">
    <property type="entry name" value="Lipase_EstA/Esterase_EstB"/>
</dbReference>
<dbReference type="InterPro" id="IPR029058">
    <property type="entry name" value="AB_hydrolase_fold"/>
</dbReference>
<dbReference type="PANTHER" id="PTHR32015:SF1">
    <property type="entry name" value="LIPASE"/>
    <property type="match status" value="1"/>
</dbReference>
<comment type="caution">
    <text evidence="1">The sequence shown here is derived from an EMBL/GenBank/DDBJ whole genome shotgun (WGS) entry which is preliminary data.</text>
</comment>
<dbReference type="Pfam" id="PF01674">
    <property type="entry name" value="Lipase_2"/>
    <property type="match status" value="1"/>
</dbReference>
<proteinExistence type="predicted"/>
<dbReference type="Proteomes" id="UP000627781">
    <property type="component" value="Unassembled WGS sequence"/>
</dbReference>
<dbReference type="EMBL" id="JACSRA010000018">
    <property type="protein sequence ID" value="MBD7912054.1"/>
    <property type="molecule type" value="Genomic_DNA"/>
</dbReference>
<name>A0ABR8PV97_9CLOT</name>
<evidence type="ECO:0000313" key="1">
    <source>
        <dbReference type="EMBL" id="MBD7912054.1"/>
    </source>
</evidence>
<protein>
    <submittedName>
        <fullName evidence="1">Alpha/beta fold hydrolase</fullName>
    </submittedName>
</protein>